<gene>
    <name evidence="8" type="ORF">HH212_07535</name>
</gene>
<organism evidence="8 9">
    <name type="scientific">Massilia forsythiae</name>
    <dbReference type="NCBI Taxonomy" id="2728020"/>
    <lineage>
        <taxon>Bacteria</taxon>
        <taxon>Pseudomonadati</taxon>
        <taxon>Pseudomonadota</taxon>
        <taxon>Betaproteobacteria</taxon>
        <taxon>Burkholderiales</taxon>
        <taxon>Oxalobacteraceae</taxon>
        <taxon>Telluria group</taxon>
        <taxon>Massilia</taxon>
    </lineage>
</organism>
<dbReference type="Pfam" id="PF04932">
    <property type="entry name" value="Wzy_C"/>
    <property type="match status" value="1"/>
</dbReference>
<feature type="transmembrane region" description="Helical" evidence="5">
    <location>
        <begin position="279"/>
        <end position="299"/>
    </location>
</feature>
<dbReference type="EMBL" id="CP051685">
    <property type="protein sequence ID" value="QJD99890.1"/>
    <property type="molecule type" value="Genomic_DNA"/>
</dbReference>
<dbReference type="InterPro" id="IPR051533">
    <property type="entry name" value="WaaL-like"/>
</dbReference>
<accession>A0A7Z2ZRX8</accession>
<feature type="transmembrane region" description="Helical" evidence="5">
    <location>
        <begin position="170"/>
        <end position="186"/>
    </location>
</feature>
<dbReference type="Pfam" id="PF19358">
    <property type="entry name" value="DUF5935"/>
    <property type="match status" value="1"/>
</dbReference>
<feature type="transmembrane region" description="Helical" evidence="5">
    <location>
        <begin position="43"/>
        <end position="63"/>
    </location>
</feature>
<evidence type="ECO:0000256" key="1">
    <source>
        <dbReference type="ARBA" id="ARBA00004141"/>
    </source>
</evidence>
<feature type="transmembrane region" description="Helical" evidence="5">
    <location>
        <begin position="128"/>
        <end position="150"/>
    </location>
</feature>
<reference evidence="8 9" key="1">
    <citation type="submission" date="2020-04" db="EMBL/GenBank/DDBJ databases">
        <title>Genome sequencing of novel species.</title>
        <authorList>
            <person name="Heo J."/>
            <person name="Kim S.-J."/>
            <person name="Kim J.-S."/>
            <person name="Hong S.-B."/>
            <person name="Kwon S.-W."/>
        </authorList>
    </citation>
    <scope>NUCLEOTIDE SEQUENCE [LARGE SCALE GENOMIC DNA]</scope>
    <source>
        <strain evidence="8 9">GN2-R2</strain>
    </source>
</reference>
<sequence>MRDVIITLVIFGLLSLSFKRPVIGALLFTWVSLMNPHRLTYGFAYNFPFAAAIAGLTTLFMFTSREPKKFPLTPVTATMLIFAAWMTLTSFFALEPNIVWLEWNRVMKTFFMVLVTMTLIQKPKDLKIFVWIVALSLGVFGLKGGLFTLASGGHFRVYGPDGSYISENNGMALALVTVLPLIWYLRTQATNKWVSRGLTLMLAMTAVSAVASYSRGALVGGMAMMGFLWFHSRKKAQTAVVLIGVAILIAAVMPSAWFERMDSINEYHQDDSAQGRFNAWRFAINIASTFPLGGGYNVFTPRMFLMYAPDPLGYHVAHSIWFQVLGDHGWIGLFMFITLMVCAWRTGTRVRKYCMTRPDLKWAEDLSRMCQVCIIGYAISGSFLSLAYFDLYYDIIIILVCLEKILLPSKRTVPIPSQAQTPPQTVP</sequence>
<dbReference type="RefSeq" id="WP_169434839.1">
    <property type="nucleotide sequence ID" value="NZ_CP051685.1"/>
</dbReference>
<evidence type="ECO:0000256" key="2">
    <source>
        <dbReference type="ARBA" id="ARBA00022692"/>
    </source>
</evidence>
<evidence type="ECO:0000256" key="4">
    <source>
        <dbReference type="ARBA" id="ARBA00023136"/>
    </source>
</evidence>
<dbReference type="PANTHER" id="PTHR37422:SF21">
    <property type="entry name" value="EXOQ-LIKE PROTEIN"/>
    <property type="match status" value="1"/>
</dbReference>
<feature type="transmembrane region" description="Helical" evidence="5">
    <location>
        <begin position="319"/>
        <end position="344"/>
    </location>
</feature>
<evidence type="ECO:0000259" key="7">
    <source>
        <dbReference type="Pfam" id="PF19358"/>
    </source>
</evidence>
<comment type="subcellular location">
    <subcellularLocation>
        <location evidence="1">Membrane</location>
        <topology evidence="1">Multi-pass membrane protein</topology>
    </subcellularLocation>
</comment>
<keyword evidence="4 5" id="KW-0472">Membrane</keyword>
<evidence type="ECO:0000313" key="9">
    <source>
        <dbReference type="Proteomes" id="UP000502415"/>
    </source>
</evidence>
<keyword evidence="9" id="KW-1185">Reference proteome</keyword>
<evidence type="ECO:0000256" key="5">
    <source>
        <dbReference type="SAM" id="Phobius"/>
    </source>
</evidence>
<evidence type="ECO:0000259" key="6">
    <source>
        <dbReference type="Pfam" id="PF04932"/>
    </source>
</evidence>
<feature type="transmembrane region" description="Helical" evidence="5">
    <location>
        <begin position="236"/>
        <end position="258"/>
    </location>
</feature>
<dbReference type="InterPro" id="IPR007016">
    <property type="entry name" value="O-antigen_ligase-rel_domated"/>
</dbReference>
<keyword evidence="2 5" id="KW-0812">Transmembrane</keyword>
<dbReference type="InterPro" id="IPR017528">
    <property type="entry name" value="CHP03097O-antigen_lig-rel"/>
</dbReference>
<feature type="transmembrane region" description="Helical" evidence="5">
    <location>
        <begin position="198"/>
        <end position="230"/>
    </location>
</feature>
<feature type="domain" description="O-antigen ligase-related" evidence="6">
    <location>
        <begin position="201"/>
        <end position="337"/>
    </location>
</feature>
<dbReference type="KEGG" id="mfy:HH212_07535"/>
<evidence type="ECO:0000256" key="3">
    <source>
        <dbReference type="ARBA" id="ARBA00022989"/>
    </source>
</evidence>
<proteinExistence type="predicted"/>
<dbReference type="PANTHER" id="PTHR37422">
    <property type="entry name" value="TEICHURONIC ACID BIOSYNTHESIS PROTEIN TUAE"/>
    <property type="match status" value="1"/>
</dbReference>
<keyword evidence="8" id="KW-0436">Ligase</keyword>
<dbReference type="AlphaFoldDB" id="A0A7Z2ZRX8"/>
<dbReference type="Proteomes" id="UP000502415">
    <property type="component" value="Chromosome"/>
</dbReference>
<dbReference type="GO" id="GO:0016020">
    <property type="term" value="C:membrane"/>
    <property type="evidence" value="ECO:0007669"/>
    <property type="project" value="UniProtKB-SubCell"/>
</dbReference>
<feature type="transmembrane region" description="Helical" evidence="5">
    <location>
        <begin position="75"/>
        <end position="94"/>
    </location>
</feature>
<name>A0A7Z2ZRX8_9BURK</name>
<feature type="domain" description="DUF5935" evidence="7">
    <location>
        <begin position="1"/>
        <end position="189"/>
    </location>
</feature>
<dbReference type="NCBIfam" id="TIGR03097">
    <property type="entry name" value="PEP_O_lig_1"/>
    <property type="match status" value="1"/>
</dbReference>
<evidence type="ECO:0000313" key="8">
    <source>
        <dbReference type="EMBL" id="QJD99890.1"/>
    </source>
</evidence>
<dbReference type="GO" id="GO:0016874">
    <property type="term" value="F:ligase activity"/>
    <property type="evidence" value="ECO:0007669"/>
    <property type="project" value="UniProtKB-KW"/>
</dbReference>
<keyword evidence="3 5" id="KW-1133">Transmembrane helix</keyword>
<protein>
    <submittedName>
        <fullName evidence="8">Putative O-glycosylation ligase, exosortase A system-associated</fullName>
    </submittedName>
</protein>
<dbReference type="InterPro" id="IPR045979">
    <property type="entry name" value="DUF5935"/>
</dbReference>